<comment type="subunit">
    <text evidence="3">Supercomplex made of cofactors A to E. Cofactors A and D function by capturing and stabilizing tubulin in a quasi-native conformation. Cofactor E binds to the cofactor D-tubulin complex; interaction with cofactor C then causes the release of tubulin polypeptides that are committed to the native state.</text>
</comment>
<comment type="similarity">
    <text evidence="1 3">Belongs to the TBCA family.</text>
</comment>
<dbReference type="AlphaFoldDB" id="A0A8H8CPA3"/>
<protein>
    <recommendedName>
        <fullName evidence="3">Tubulin-specific chaperone A</fullName>
    </recommendedName>
</protein>
<evidence type="ECO:0000256" key="2">
    <source>
        <dbReference type="ARBA" id="ARBA00023186"/>
    </source>
</evidence>
<evidence type="ECO:0000256" key="4">
    <source>
        <dbReference type="SAM" id="Coils"/>
    </source>
</evidence>
<dbReference type="Pfam" id="PF02970">
    <property type="entry name" value="TBCA"/>
    <property type="match status" value="1"/>
</dbReference>
<sequence>MSDTAALQRQLRIKTGVVQRLQKESKVYIEETSQLEARLAKLTAENADEWDLKNAGKMVDESKKMILDASTRLGKAVEDLQGLVTSTKEESALPADDEALVKAEEVIKEGTTTA</sequence>
<keyword evidence="3" id="KW-0963">Cytoplasm</keyword>
<dbReference type="PANTHER" id="PTHR21500:SF0">
    <property type="entry name" value="TUBULIN-SPECIFIC CHAPERONE A"/>
    <property type="match status" value="1"/>
</dbReference>
<dbReference type="GO" id="GO:0007023">
    <property type="term" value="P:post-chaperonin tubulin folding pathway"/>
    <property type="evidence" value="ECO:0007669"/>
    <property type="project" value="UniProtKB-UniRule"/>
</dbReference>
<organism evidence="5">
    <name type="scientific">Psilocybe cubensis</name>
    <name type="common">Psychedelic mushroom</name>
    <name type="synonym">Stropharia cubensis</name>
    <dbReference type="NCBI Taxonomy" id="181762"/>
    <lineage>
        <taxon>Eukaryota</taxon>
        <taxon>Fungi</taxon>
        <taxon>Dikarya</taxon>
        <taxon>Basidiomycota</taxon>
        <taxon>Agaricomycotina</taxon>
        <taxon>Agaricomycetes</taxon>
        <taxon>Agaricomycetidae</taxon>
        <taxon>Agaricales</taxon>
        <taxon>Agaricineae</taxon>
        <taxon>Strophariaceae</taxon>
        <taxon>Psilocybe</taxon>
    </lineage>
</organism>
<dbReference type="GO" id="GO:0005829">
    <property type="term" value="C:cytosol"/>
    <property type="evidence" value="ECO:0007669"/>
    <property type="project" value="TreeGrafter"/>
</dbReference>
<keyword evidence="2 3" id="KW-0143">Chaperone</keyword>
<feature type="coiled-coil region" evidence="4">
    <location>
        <begin position="18"/>
        <end position="45"/>
    </location>
</feature>
<dbReference type="SUPFAM" id="SSF46988">
    <property type="entry name" value="Tubulin chaperone cofactor A"/>
    <property type="match status" value="1"/>
</dbReference>
<evidence type="ECO:0000256" key="1">
    <source>
        <dbReference type="ARBA" id="ARBA00006806"/>
    </source>
</evidence>
<dbReference type="PANTHER" id="PTHR21500">
    <property type="entry name" value="TUBULIN-SPECIFIC CHAPERONE A"/>
    <property type="match status" value="1"/>
</dbReference>
<accession>A0A8H8CPA3</accession>
<dbReference type="EMBL" id="JAFIQS010000001">
    <property type="protein sequence ID" value="KAG5173762.1"/>
    <property type="molecule type" value="Genomic_DNA"/>
</dbReference>
<dbReference type="GO" id="GO:0005874">
    <property type="term" value="C:microtubule"/>
    <property type="evidence" value="ECO:0007669"/>
    <property type="project" value="UniProtKB-KW"/>
</dbReference>
<dbReference type="GO" id="GO:0007021">
    <property type="term" value="P:tubulin complex assembly"/>
    <property type="evidence" value="ECO:0007669"/>
    <property type="project" value="UniProtKB-UniRule"/>
</dbReference>
<comment type="caution">
    <text evidence="5">The sequence shown here is derived from an EMBL/GenBank/DDBJ whole genome shotgun (WGS) entry which is preliminary data.</text>
</comment>
<evidence type="ECO:0000256" key="3">
    <source>
        <dbReference type="RuleBase" id="RU364030"/>
    </source>
</evidence>
<comment type="subcellular location">
    <subcellularLocation>
        <location evidence="3">Cytoplasm</location>
        <location evidence="3">Cytoskeleton</location>
    </subcellularLocation>
</comment>
<evidence type="ECO:0000313" key="5">
    <source>
        <dbReference type="EMBL" id="KAG5173762.1"/>
    </source>
</evidence>
<reference evidence="5" key="1">
    <citation type="submission" date="2021-02" db="EMBL/GenBank/DDBJ databases">
        <title>Psilocybe cubensis genome.</title>
        <authorList>
            <person name="Mckernan K.J."/>
            <person name="Crawford S."/>
            <person name="Trippe A."/>
            <person name="Kane L.T."/>
            <person name="Mclaughlin S."/>
        </authorList>
    </citation>
    <scope>NUCLEOTIDE SEQUENCE [LARGE SCALE GENOMIC DNA]</scope>
    <source>
        <strain evidence="5">MGC-MH-2018</strain>
    </source>
</reference>
<dbReference type="GO" id="GO:0048487">
    <property type="term" value="F:beta-tubulin binding"/>
    <property type="evidence" value="ECO:0007669"/>
    <property type="project" value="InterPro"/>
</dbReference>
<dbReference type="Gene3D" id="1.20.58.90">
    <property type="match status" value="1"/>
</dbReference>
<keyword evidence="4" id="KW-0175">Coiled coil</keyword>
<keyword evidence="3" id="KW-0493">Microtubule</keyword>
<keyword evidence="3" id="KW-0206">Cytoskeleton</keyword>
<dbReference type="OrthoDB" id="296187at2759"/>
<name>A0A8H8CPA3_PSICU</name>
<dbReference type="InterPro" id="IPR036126">
    <property type="entry name" value="TBCA_sf"/>
</dbReference>
<proteinExistence type="inferred from homology"/>
<gene>
    <name evidence="5" type="ORF">JR316_000419</name>
</gene>
<dbReference type="InterPro" id="IPR004226">
    <property type="entry name" value="TBCA"/>
</dbReference>